<evidence type="ECO:0000313" key="2">
    <source>
        <dbReference type="Proteomes" id="UP001472677"/>
    </source>
</evidence>
<evidence type="ECO:0000313" key="1">
    <source>
        <dbReference type="EMBL" id="KAK8534689.1"/>
    </source>
</evidence>
<name>A0ABR2DBK4_9ROSI</name>
<sequence length="110" mass="12268">MDSVRHSLTHQSIDAPADPDSLQPIMGMLQSCLLFNPLSLKRLVPSDFTRLTKKFCLFVSMQKLLYTPLEKLFILQSSEKSSPPHPLVSPGNALYALDKAHPGYLMQALT</sequence>
<accession>A0ABR2DBK4</accession>
<organism evidence="1 2">
    <name type="scientific">Hibiscus sabdariffa</name>
    <name type="common">roselle</name>
    <dbReference type="NCBI Taxonomy" id="183260"/>
    <lineage>
        <taxon>Eukaryota</taxon>
        <taxon>Viridiplantae</taxon>
        <taxon>Streptophyta</taxon>
        <taxon>Embryophyta</taxon>
        <taxon>Tracheophyta</taxon>
        <taxon>Spermatophyta</taxon>
        <taxon>Magnoliopsida</taxon>
        <taxon>eudicotyledons</taxon>
        <taxon>Gunneridae</taxon>
        <taxon>Pentapetalae</taxon>
        <taxon>rosids</taxon>
        <taxon>malvids</taxon>
        <taxon>Malvales</taxon>
        <taxon>Malvaceae</taxon>
        <taxon>Malvoideae</taxon>
        <taxon>Hibiscus</taxon>
    </lineage>
</organism>
<keyword evidence="2" id="KW-1185">Reference proteome</keyword>
<gene>
    <name evidence="1" type="ORF">V6N12_057333</name>
</gene>
<reference evidence="1 2" key="1">
    <citation type="journal article" date="2024" name="G3 (Bethesda)">
        <title>Genome assembly of Hibiscus sabdariffa L. provides insights into metabolisms of medicinal natural products.</title>
        <authorList>
            <person name="Kim T."/>
        </authorList>
    </citation>
    <scope>NUCLEOTIDE SEQUENCE [LARGE SCALE GENOMIC DNA]</scope>
    <source>
        <strain evidence="1">TK-2024</strain>
        <tissue evidence="1">Old leaves</tissue>
    </source>
</reference>
<protein>
    <submittedName>
        <fullName evidence="1">Uncharacterized protein</fullName>
    </submittedName>
</protein>
<dbReference type="EMBL" id="JBBPBM010000031">
    <property type="protein sequence ID" value="KAK8534689.1"/>
    <property type="molecule type" value="Genomic_DNA"/>
</dbReference>
<proteinExistence type="predicted"/>
<dbReference type="Proteomes" id="UP001472677">
    <property type="component" value="Unassembled WGS sequence"/>
</dbReference>
<dbReference type="PROSITE" id="PS51257">
    <property type="entry name" value="PROKAR_LIPOPROTEIN"/>
    <property type="match status" value="1"/>
</dbReference>
<comment type="caution">
    <text evidence="1">The sequence shown here is derived from an EMBL/GenBank/DDBJ whole genome shotgun (WGS) entry which is preliminary data.</text>
</comment>